<evidence type="ECO:0000256" key="1">
    <source>
        <dbReference type="ARBA" id="ARBA00023015"/>
    </source>
</evidence>
<evidence type="ECO:0000313" key="5">
    <source>
        <dbReference type="EMBL" id="BCZ46022.1"/>
    </source>
</evidence>
<dbReference type="InterPro" id="IPR018060">
    <property type="entry name" value="HTH_AraC"/>
</dbReference>
<dbReference type="EMBL" id="AP024849">
    <property type="protein sequence ID" value="BCZ46022.1"/>
    <property type="molecule type" value="Genomic_DNA"/>
</dbReference>
<dbReference type="PANTHER" id="PTHR43280:SF34">
    <property type="entry name" value="ARAC-FAMILY TRANSCRIPTIONAL REGULATOR"/>
    <property type="match status" value="1"/>
</dbReference>
<keyword evidence="3" id="KW-0804">Transcription</keyword>
<organism evidence="5 6">
    <name type="scientific">Clostridium gelidum</name>
    <dbReference type="NCBI Taxonomy" id="704125"/>
    <lineage>
        <taxon>Bacteria</taxon>
        <taxon>Bacillati</taxon>
        <taxon>Bacillota</taxon>
        <taxon>Clostridia</taxon>
        <taxon>Eubacteriales</taxon>
        <taxon>Clostridiaceae</taxon>
        <taxon>Clostridium</taxon>
    </lineage>
</organism>
<sequence>MEFKHELVKRNEDISVMFLNMTDNARIIPKHWHNHMEIIYILDGYLEVDINNSSYLVEENQLIVISPRDIHSTAHKDSNTSILLQIPYELLENNIDDVQNIHFECNPYMKNNQHIDCQNDIKILLKSFAEIYKYRPLGYKLKINSLIYDLLFILVNKFSVSVPKLNIQKTDRYLDRLELITKYVKKHYKECISLDDISAQARLNPEYFSRFFKKYMGTTFLKYLNSIRLEHFYTNLTNTDYSITELIEKNGFTNYKMFMKLFKDNYGCTPSETRKIILKNNIKNSKM</sequence>
<name>A0ABM7TAI5_9CLOT</name>
<dbReference type="InterPro" id="IPR003313">
    <property type="entry name" value="AraC-bd"/>
</dbReference>
<dbReference type="PROSITE" id="PS01124">
    <property type="entry name" value="HTH_ARAC_FAMILY_2"/>
    <property type="match status" value="1"/>
</dbReference>
<dbReference type="Gene3D" id="2.60.120.10">
    <property type="entry name" value="Jelly Rolls"/>
    <property type="match status" value="1"/>
</dbReference>
<dbReference type="Pfam" id="PF12833">
    <property type="entry name" value="HTH_18"/>
    <property type="match status" value="1"/>
</dbReference>
<dbReference type="PANTHER" id="PTHR43280">
    <property type="entry name" value="ARAC-FAMILY TRANSCRIPTIONAL REGULATOR"/>
    <property type="match status" value="1"/>
</dbReference>
<evidence type="ECO:0000259" key="4">
    <source>
        <dbReference type="PROSITE" id="PS01124"/>
    </source>
</evidence>
<accession>A0ABM7TAI5</accession>
<dbReference type="Gene3D" id="1.10.10.60">
    <property type="entry name" value="Homeodomain-like"/>
    <property type="match status" value="2"/>
</dbReference>
<protein>
    <submittedName>
        <fullName evidence="5">AraC family transcriptional regulator</fullName>
    </submittedName>
</protein>
<evidence type="ECO:0000256" key="3">
    <source>
        <dbReference type="ARBA" id="ARBA00023163"/>
    </source>
</evidence>
<keyword evidence="1" id="KW-0805">Transcription regulation</keyword>
<dbReference type="SUPFAM" id="SSF51215">
    <property type="entry name" value="Regulatory protein AraC"/>
    <property type="match status" value="1"/>
</dbReference>
<proteinExistence type="predicted"/>
<dbReference type="Pfam" id="PF02311">
    <property type="entry name" value="AraC_binding"/>
    <property type="match status" value="1"/>
</dbReference>
<dbReference type="Proteomes" id="UP000824633">
    <property type="component" value="Chromosome"/>
</dbReference>
<dbReference type="InterPro" id="IPR014710">
    <property type="entry name" value="RmlC-like_jellyroll"/>
</dbReference>
<gene>
    <name evidence="5" type="ORF">psyc5s11_20890</name>
</gene>
<evidence type="ECO:0000313" key="6">
    <source>
        <dbReference type="Proteomes" id="UP000824633"/>
    </source>
</evidence>
<reference evidence="6" key="1">
    <citation type="submission" date="2021-07" db="EMBL/GenBank/DDBJ databases">
        <title>Complete genome sequencing of a Clostridium isolate.</title>
        <authorList>
            <person name="Ueki A."/>
            <person name="Tonouchi A."/>
        </authorList>
    </citation>
    <scope>NUCLEOTIDE SEQUENCE [LARGE SCALE GENOMIC DNA]</scope>
    <source>
        <strain evidence="6">C5S11</strain>
    </source>
</reference>
<evidence type="ECO:0000256" key="2">
    <source>
        <dbReference type="ARBA" id="ARBA00023125"/>
    </source>
</evidence>
<dbReference type="InterPro" id="IPR009057">
    <property type="entry name" value="Homeodomain-like_sf"/>
</dbReference>
<dbReference type="InterPro" id="IPR037923">
    <property type="entry name" value="HTH-like"/>
</dbReference>
<dbReference type="SMART" id="SM00342">
    <property type="entry name" value="HTH_ARAC"/>
    <property type="match status" value="1"/>
</dbReference>
<feature type="domain" description="HTH araC/xylS-type" evidence="4">
    <location>
        <begin position="178"/>
        <end position="276"/>
    </location>
</feature>
<dbReference type="SUPFAM" id="SSF46689">
    <property type="entry name" value="Homeodomain-like"/>
    <property type="match status" value="2"/>
</dbReference>
<keyword evidence="6" id="KW-1185">Reference proteome</keyword>
<keyword evidence="2" id="KW-0238">DNA-binding</keyword>
<dbReference type="CDD" id="cd02208">
    <property type="entry name" value="cupin_RmlC-like"/>
    <property type="match status" value="1"/>
</dbReference>